<dbReference type="InterPro" id="IPR002048">
    <property type="entry name" value="EF_hand_dom"/>
</dbReference>
<accession>A0ABQ8AU40</accession>
<dbReference type="Proteomes" id="UP000824890">
    <property type="component" value="Unassembled WGS sequence"/>
</dbReference>
<evidence type="ECO:0000256" key="2">
    <source>
        <dbReference type="SAM" id="MobiDB-lite"/>
    </source>
</evidence>
<protein>
    <recommendedName>
        <fullName evidence="3">EF-hand domain-containing protein</fullName>
    </recommendedName>
</protein>
<proteinExistence type="predicted"/>
<dbReference type="PROSITE" id="PS50222">
    <property type="entry name" value="EF_HAND_2"/>
    <property type="match status" value="1"/>
</dbReference>
<evidence type="ECO:0000259" key="3">
    <source>
        <dbReference type="PROSITE" id="PS50222"/>
    </source>
</evidence>
<dbReference type="InterPro" id="IPR011992">
    <property type="entry name" value="EF-hand-dom_pair"/>
</dbReference>
<dbReference type="InterPro" id="IPR018247">
    <property type="entry name" value="EF_Hand_1_Ca_BS"/>
</dbReference>
<dbReference type="PROSITE" id="PS00018">
    <property type="entry name" value="EF_HAND_1"/>
    <property type="match status" value="1"/>
</dbReference>
<evidence type="ECO:0000313" key="5">
    <source>
        <dbReference type="Proteomes" id="UP000824890"/>
    </source>
</evidence>
<keyword evidence="5" id="KW-1185">Reference proteome</keyword>
<feature type="non-terminal residue" evidence="4">
    <location>
        <position position="1"/>
    </location>
</feature>
<dbReference type="EMBL" id="JAGKQM010000012">
    <property type="protein sequence ID" value="KAH0895733.1"/>
    <property type="molecule type" value="Genomic_DNA"/>
</dbReference>
<dbReference type="SMART" id="SM00054">
    <property type="entry name" value="EFh"/>
    <property type="match status" value="1"/>
</dbReference>
<comment type="caution">
    <text evidence="4">The sequence shown here is derived from an EMBL/GenBank/DDBJ whole genome shotgun (WGS) entry which is preliminary data.</text>
</comment>
<feature type="region of interest" description="Disordered" evidence="2">
    <location>
        <begin position="1"/>
        <end position="32"/>
    </location>
</feature>
<dbReference type="Gene3D" id="1.10.238.10">
    <property type="entry name" value="EF-hand"/>
    <property type="match status" value="1"/>
</dbReference>
<reference evidence="4 5" key="1">
    <citation type="submission" date="2021-05" db="EMBL/GenBank/DDBJ databases">
        <title>Genome Assembly of Synthetic Allotetraploid Brassica napus Reveals Homoeologous Exchanges between Subgenomes.</title>
        <authorList>
            <person name="Davis J.T."/>
        </authorList>
    </citation>
    <scope>NUCLEOTIDE SEQUENCE [LARGE SCALE GENOMIC DNA]</scope>
    <source>
        <strain evidence="5">cv. Da-Ae</strain>
        <tissue evidence="4">Seedling</tissue>
    </source>
</reference>
<feature type="domain" description="EF-hand" evidence="3">
    <location>
        <begin position="66"/>
        <end position="101"/>
    </location>
</feature>
<organism evidence="4 5">
    <name type="scientific">Brassica napus</name>
    <name type="common">Rape</name>
    <dbReference type="NCBI Taxonomy" id="3708"/>
    <lineage>
        <taxon>Eukaryota</taxon>
        <taxon>Viridiplantae</taxon>
        <taxon>Streptophyta</taxon>
        <taxon>Embryophyta</taxon>
        <taxon>Tracheophyta</taxon>
        <taxon>Spermatophyta</taxon>
        <taxon>Magnoliopsida</taxon>
        <taxon>eudicotyledons</taxon>
        <taxon>Gunneridae</taxon>
        <taxon>Pentapetalae</taxon>
        <taxon>rosids</taxon>
        <taxon>malvids</taxon>
        <taxon>Brassicales</taxon>
        <taxon>Brassicaceae</taxon>
        <taxon>Brassiceae</taxon>
        <taxon>Brassica</taxon>
    </lineage>
</organism>
<dbReference type="CDD" id="cd00051">
    <property type="entry name" value="EFh"/>
    <property type="match status" value="1"/>
</dbReference>
<dbReference type="SUPFAM" id="SSF47473">
    <property type="entry name" value="EF-hand"/>
    <property type="match status" value="1"/>
</dbReference>
<sequence length="303" mass="33840">RDSADNADGYTQDKGITASTAEPSEDGEAPDVPLDNAVMSRLKQFKAMNNFKKVALRVIAGCLSEEEIMGLKEMFKGMDTDSSGTITLEELRQGLAKQGTRLSEYEVQQVTNGWFRNLLCHFEKVNTHNYIFIGPRFELLYDLSRRGHPVIDADMFLDKVLTKSVKEAMSNAYVVKKCLELGYSTWVLSSNELLVDEGLLLERIRSEYDFYIGENSGVLIVKSSLVTQKLWSSIESSARKNQGVDCIHLVREVVEGKGKMVKTVETVSIGENTNANQSLGDGNRWCIGHVRLIPVSFGQSLRN</sequence>
<name>A0ABQ8AU40_BRANA</name>
<evidence type="ECO:0000313" key="4">
    <source>
        <dbReference type="EMBL" id="KAH0895733.1"/>
    </source>
</evidence>
<evidence type="ECO:0000256" key="1">
    <source>
        <dbReference type="ARBA" id="ARBA00022837"/>
    </source>
</evidence>
<gene>
    <name evidence="4" type="ORF">HID58_045301</name>
</gene>
<keyword evidence="1" id="KW-0106">Calcium</keyword>
<dbReference type="Pfam" id="PF00036">
    <property type="entry name" value="EF-hand_1"/>
    <property type="match status" value="1"/>
</dbReference>